<evidence type="ECO:0000256" key="11">
    <source>
        <dbReference type="PROSITE-ProRule" id="PRU00192"/>
    </source>
</evidence>
<dbReference type="Pfam" id="PF07653">
    <property type="entry name" value="SH3_2"/>
    <property type="match status" value="1"/>
</dbReference>
<keyword evidence="4" id="KW-0479">Metal-binding</keyword>
<dbReference type="Pfam" id="PF22697">
    <property type="entry name" value="SOS1_NGEF_PH"/>
    <property type="match status" value="1"/>
</dbReference>
<dbReference type="InterPro" id="IPR037832">
    <property type="entry name" value="PH_Vav"/>
</dbReference>
<keyword evidence="2" id="KW-0597">Phosphoprotein</keyword>
<evidence type="ECO:0000256" key="2">
    <source>
        <dbReference type="ARBA" id="ARBA00022553"/>
    </source>
</evidence>
<dbReference type="PROSITE" id="PS50002">
    <property type="entry name" value="SH3"/>
    <property type="match status" value="2"/>
</dbReference>
<dbReference type="InterPro" id="IPR001715">
    <property type="entry name" value="CH_dom"/>
</dbReference>
<dbReference type="GO" id="GO:0016477">
    <property type="term" value="P:cell migration"/>
    <property type="evidence" value="ECO:0007669"/>
    <property type="project" value="TreeGrafter"/>
</dbReference>
<keyword evidence="3" id="KW-0344">Guanine-nucleotide releasing factor</keyword>
<dbReference type="Gene3D" id="2.30.30.40">
    <property type="entry name" value="SH3 Domains"/>
    <property type="match status" value="2"/>
</dbReference>
<evidence type="ECO:0000259" key="13">
    <source>
        <dbReference type="PROSITE" id="PS50002"/>
    </source>
</evidence>
<dbReference type="FunFam" id="1.10.418.10:FF:000019">
    <property type="entry name" value="Vav guanine nucleotide exchange factor 2"/>
    <property type="match status" value="1"/>
</dbReference>
<dbReference type="SUPFAM" id="SSF47576">
    <property type="entry name" value="Calponin-homology domain, CH-domain"/>
    <property type="match status" value="1"/>
</dbReference>
<keyword evidence="9" id="KW-0449">Lipoprotein</keyword>
<dbReference type="SMART" id="SM00033">
    <property type="entry name" value="CH"/>
    <property type="match status" value="1"/>
</dbReference>
<feature type="domain" description="DH" evidence="15">
    <location>
        <begin position="197"/>
        <end position="375"/>
    </location>
</feature>
<dbReference type="AlphaFoldDB" id="A0AAQ4P8U0"/>
<evidence type="ECO:0000256" key="1">
    <source>
        <dbReference type="ARBA" id="ARBA00022443"/>
    </source>
</evidence>
<dbReference type="PROSITE" id="PS50001">
    <property type="entry name" value="SH2"/>
    <property type="match status" value="1"/>
</dbReference>
<dbReference type="Pfam" id="PF00130">
    <property type="entry name" value="C1_1"/>
    <property type="match status" value="1"/>
</dbReference>
<dbReference type="SMART" id="SM00252">
    <property type="entry name" value="SH2"/>
    <property type="match status" value="1"/>
</dbReference>
<dbReference type="SMART" id="SM00109">
    <property type="entry name" value="C1"/>
    <property type="match status" value="1"/>
</dbReference>
<dbReference type="Pfam" id="PF00621">
    <property type="entry name" value="RhoGEF"/>
    <property type="match status" value="1"/>
</dbReference>
<dbReference type="Gene3D" id="3.30.60.20">
    <property type="match status" value="1"/>
</dbReference>
<dbReference type="CDD" id="cd11977">
    <property type="entry name" value="SH3_VAV2_2"/>
    <property type="match status" value="1"/>
</dbReference>
<feature type="domain" description="SH3" evidence="13">
    <location>
        <begin position="795"/>
        <end position="864"/>
    </location>
</feature>
<sequence length="866" mass="99857">MEEWRQCGRWLIDCKVLPQNHRVVWPSAAVFDLAQALRDGVLLCQMLHNLSPGSVDLKEINFRPQMSQFLCLKNIRTFLKVCHDKFGLRNSELFDPFDLFDVRDFGKVISAVSRISHHSIAQIKGIRPFPSEDTALNEDDVYRSLEELADEHDLGEDDIYDCVPCEDDGDDIYEDIIKVEVRQPMVSKKMGMTEDDKRNCCLVEIQETEAKYYKTLEDIEKSYMIPLKQVMSPQDMEAIFVNLEDVIKVHFALLRAIDLNMVSGGSGLGKIFLDFKERLLIYGQYCSHMENAQKTLDELIATREDVKIKVEECTMKVQDGKFKLQDLLVVPMQRVLKYHLLLKELLSHSVDRPERQQLKEALEAMQDLAMYINEVKRDNETLKKISEFQSSIENLQVKLEEYGRPKIDGELKVSSIVNRTKQDRYIFLFDKVVIVCKRKGYCYELKEIIELQSYKMSDDPMNNRDVKKWSYGFYLIHLQGKQGFQFFCKTEETKRKWMEQFEMAMSNIKPERATANQHNFQMHTFDKNTNCRACKMLLRGIFYQGYYCSRCGTGAHKECLEVITICKISDETKHRIVFPGPKMVAVRNYHGTPAPIGKAALSFQTGEFIELLKGDPDTTWWEGKLIQTQKSGFFPSSCVKPCLDPKVSNPRVLFAGNMERQQADNLLKSHSSGTYLIRERTAEAERFAISIKFNDEVKHIKVVEKDSWIHITEAKKFESLLELVEYYQAHSLKESFKLLDTTLRYPYKSRERSLTRASTRSPATCASYNFSFLSPQGLNFSSQSSAPFWSVFTPRAVSTAIARYNFAARDMRELSLREGDIVKIYSKIGGDQGWWKGEANGRVSEAPEGIGVLFPFKCLLCSGPIC</sequence>
<dbReference type="InterPro" id="IPR055251">
    <property type="entry name" value="SOS1_NGEF_PH"/>
</dbReference>
<evidence type="ECO:0000256" key="7">
    <source>
        <dbReference type="ARBA" id="ARBA00022833"/>
    </source>
</evidence>
<dbReference type="InterPro" id="IPR036872">
    <property type="entry name" value="CH_dom_sf"/>
</dbReference>
<dbReference type="CDD" id="cd20868">
    <property type="entry name" value="C1_VAV2"/>
    <property type="match status" value="1"/>
</dbReference>
<dbReference type="Pfam" id="PF00017">
    <property type="entry name" value="SH2"/>
    <property type="match status" value="1"/>
</dbReference>
<evidence type="ECO:0000259" key="15">
    <source>
        <dbReference type="PROSITE" id="PS50010"/>
    </source>
</evidence>
<proteinExistence type="predicted"/>
<evidence type="ECO:0000313" key="19">
    <source>
        <dbReference type="Proteomes" id="UP000007635"/>
    </source>
</evidence>
<evidence type="ECO:0000256" key="6">
    <source>
        <dbReference type="ARBA" id="ARBA00022771"/>
    </source>
</evidence>
<dbReference type="FunFam" id="1.20.900.10:FF:000009">
    <property type="entry name" value="Vav guanine nucleotide exchange factor 1"/>
    <property type="match status" value="1"/>
</dbReference>
<dbReference type="InterPro" id="IPR001849">
    <property type="entry name" value="PH_domain"/>
</dbReference>
<evidence type="ECO:0000259" key="17">
    <source>
        <dbReference type="PROSITE" id="PS50081"/>
    </source>
</evidence>
<evidence type="ECO:0000256" key="4">
    <source>
        <dbReference type="ARBA" id="ARBA00022723"/>
    </source>
</evidence>
<evidence type="ECO:0000259" key="16">
    <source>
        <dbReference type="PROSITE" id="PS50021"/>
    </source>
</evidence>
<dbReference type="InterPro" id="IPR035899">
    <property type="entry name" value="DBL_dom_sf"/>
</dbReference>
<reference evidence="18" key="3">
    <citation type="submission" date="2025-09" db="UniProtKB">
        <authorList>
            <consortium name="Ensembl"/>
        </authorList>
    </citation>
    <scope>IDENTIFICATION</scope>
</reference>
<evidence type="ECO:0000313" key="18">
    <source>
        <dbReference type="Ensembl" id="ENSGACP00000035204.1"/>
    </source>
</evidence>
<evidence type="ECO:0000256" key="9">
    <source>
        <dbReference type="ARBA" id="ARBA00023288"/>
    </source>
</evidence>
<dbReference type="GO" id="GO:0035556">
    <property type="term" value="P:intracellular signal transduction"/>
    <property type="evidence" value="ECO:0007669"/>
    <property type="project" value="InterPro"/>
</dbReference>
<dbReference type="PROSITE" id="PS50010">
    <property type="entry name" value="DH_2"/>
    <property type="match status" value="1"/>
</dbReference>
<dbReference type="PROSITE" id="PS50003">
    <property type="entry name" value="PH_DOMAIN"/>
    <property type="match status" value="1"/>
</dbReference>
<evidence type="ECO:0000259" key="14">
    <source>
        <dbReference type="PROSITE" id="PS50003"/>
    </source>
</evidence>
<dbReference type="GeneTree" id="ENSGT00940000159718"/>
<dbReference type="FunFam" id="3.30.60.20:FF:000015">
    <property type="entry name" value="Vav guanine nucleotide exchange factor 1"/>
    <property type="match status" value="1"/>
</dbReference>
<dbReference type="PANTHER" id="PTHR45818">
    <property type="entry name" value="PROTEIN VAV"/>
    <property type="match status" value="1"/>
</dbReference>
<evidence type="ECO:0000256" key="10">
    <source>
        <dbReference type="PROSITE-ProRule" id="PRU00191"/>
    </source>
</evidence>
<keyword evidence="19" id="KW-1185">Reference proteome</keyword>
<dbReference type="InterPro" id="IPR035732">
    <property type="entry name" value="VAV2_SH3_2"/>
</dbReference>
<reference evidence="18 19" key="1">
    <citation type="journal article" date="2021" name="G3 (Bethesda)">
        <title>Improved contiguity of the threespine stickleback genome using long-read sequencing.</title>
        <authorList>
            <person name="Nath S."/>
            <person name="Shaw D.E."/>
            <person name="White M.A."/>
        </authorList>
    </citation>
    <scope>NUCLEOTIDE SEQUENCE [LARGE SCALE GENOMIC DNA]</scope>
    <source>
        <strain evidence="18 19">Lake Benthic</strain>
    </source>
</reference>
<dbReference type="InterPro" id="IPR022613">
    <property type="entry name" value="CH_CAMSAP_2"/>
</dbReference>
<dbReference type="PANTHER" id="PTHR45818:SF4">
    <property type="entry name" value="GUANINE NUCLEOTIDE EXCHANGE FACTOR VAV2"/>
    <property type="match status" value="1"/>
</dbReference>
<dbReference type="GO" id="GO:0005085">
    <property type="term" value="F:guanyl-nucleotide exchange factor activity"/>
    <property type="evidence" value="ECO:0007669"/>
    <property type="project" value="UniProtKB-KW"/>
</dbReference>
<dbReference type="PROSITE" id="PS00741">
    <property type="entry name" value="DH_1"/>
    <property type="match status" value="1"/>
</dbReference>
<dbReference type="InterPro" id="IPR036860">
    <property type="entry name" value="SH2_dom_sf"/>
</dbReference>
<feature type="domain" description="Calponin-homology (CH)" evidence="16">
    <location>
        <begin position="1"/>
        <end position="119"/>
    </location>
</feature>
<dbReference type="GO" id="GO:0008270">
    <property type="term" value="F:zinc ion binding"/>
    <property type="evidence" value="ECO:0007669"/>
    <property type="project" value="UniProtKB-KW"/>
</dbReference>
<accession>A0AAQ4P8U0</accession>
<dbReference type="Ensembl" id="ENSGACT00000063910.1">
    <property type="protein sequence ID" value="ENSGACP00000035204.1"/>
    <property type="gene ID" value="ENSGACG00000018179.2"/>
</dbReference>
<dbReference type="Gene3D" id="1.20.900.10">
    <property type="entry name" value="Dbl homology (DH) domain"/>
    <property type="match status" value="1"/>
</dbReference>
<dbReference type="FunFam" id="2.30.29.30:FF:000050">
    <property type="entry name" value="Vav guanine nucleotide exchange factor 2"/>
    <property type="match status" value="1"/>
</dbReference>
<dbReference type="FunFam" id="3.30.505.10:FF:000024">
    <property type="entry name" value="Vav guanine nucleotide exchange factor 2"/>
    <property type="match status" value="1"/>
</dbReference>
<dbReference type="InterPro" id="IPR000219">
    <property type="entry name" value="DH_dom"/>
</dbReference>
<evidence type="ECO:0000256" key="3">
    <source>
        <dbReference type="ARBA" id="ARBA00022658"/>
    </source>
</evidence>
<dbReference type="SUPFAM" id="SSF50729">
    <property type="entry name" value="PH domain-like"/>
    <property type="match status" value="1"/>
</dbReference>
<dbReference type="CDD" id="cd00160">
    <property type="entry name" value="RhoGEF"/>
    <property type="match status" value="1"/>
</dbReference>
<dbReference type="SUPFAM" id="SSF50044">
    <property type="entry name" value="SH3-domain"/>
    <property type="match status" value="2"/>
</dbReference>
<dbReference type="CDD" id="cd21263">
    <property type="entry name" value="CH_VAV2"/>
    <property type="match status" value="1"/>
</dbReference>
<name>A0AAQ4P8U0_GASAC</name>
<keyword evidence="8 10" id="KW-0727">SH2 domain</keyword>
<dbReference type="SMART" id="SM00233">
    <property type="entry name" value="PH"/>
    <property type="match status" value="1"/>
</dbReference>
<dbReference type="InterPro" id="IPR011993">
    <property type="entry name" value="PH-like_dom_sf"/>
</dbReference>
<keyword evidence="6" id="KW-0863">Zinc-finger</keyword>
<dbReference type="InterPro" id="IPR036028">
    <property type="entry name" value="SH3-like_dom_sf"/>
</dbReference>
<dbReference type="Pfam" id="PF11971">
    <property type="entry name" value="CAMSAP_CH"/>
    <property type="match status" value="1"/>
</dbReference>
<reference evidence="18" key="2">
    <citation type="submission" date="2025-08" db="UniProtKB">
        <authorList>
            <consortium name="Ensembl"/>
        </authorList>
    </citation>
    <scope>IDENTIFICATION</scope>
</reference>
<dbReference type="InterPro" id="IPR000980">
    <property type="entry name" value="SH2"/>
</dbReference>
<dbReference type="SUPFAM" id="SSF48065">
    <property type="entry name" value="DBL homology domain (DH-domain)"/>
    <property type="match status" value="1"/>
</dbReference>
<keyword evidence="7" id="KW-0862">Zinc</keyword>
<dbReference type="InterPro" id="IPR001331">
    <property type="entry name" value="GDS_CDC24_CS"/>
</dbReference>
<keyword evidence="5" id="KW-0677">Repeat</keyword>
<dbReference type="Pfam" id="PF00018">
    <property type="entry name" value="SH3_1"/>
    <property type="match status" value="1"/>
</dbReference>
<dbReference type="SMART" id="SM00326">
    <property type="entry name" value="SH3"/>
    <property type="match status" value="2"/>
</dbReference>
<dbReference type="Gene3D" id="2.30.29.30">
    <property type="entry name" value="Pleckstrin-homology domain (PH domain)/Phosphotyrosine-binding domain (PTB)"/>
    <property type="match status" value="1"/>
</dbReference>
<dbReference type="Proteomes" id="UP000007635">
    <property type="component" value="Chromosome XIV"/>
</dbReference>
<dbReference type="GO" id="GO:0005737">
    <property type="term" value="C:cytoplasm"/>
    <property type="evidence" value="ECO:0007669"/>
    <property type="project" value="TreeGrafter"/>
</dbReference>
<dbReference type="SMART" id="SM00325">
    <property type="entry name" value="RhoGEF"/>
    <property type="match status" value="1"/>
</dbReference>
<dbReference type="InterPro" id="IPR002219">
    <property type="entry name" value="PKC_DAG/PE"/>
</dbReference>
<dbReference type="InterPro" id="IPR001452">
    <property type="entry name" value="SH3_domain"/>
</dbReference>
<dbReference type="PROSITE" id="PS50081">
    <property type="entry name" value="ZF_DAG_PE_2"/>
    <property type="match status" value="1"/>
</dbReference>
<dbReference type="Gene3D" id="3.30.505.10">
    <property type="entry name" value="SH2 domain"/>
    <property type="match status" value="1"/>
</dbReference>
<dbReference type="PROSITE" id="PS50021">
    <property type="entry name" value="CH"/>
    <property type="match status" value="1"/>
</dbReference>
<dbReference type="SUPFAM" id="SSF55550">
    <property type="entry name" value="SH2 domain"/>
    <property type="match status" value="1"/>
</dbReference>
<feature type="domain" description="PH" evidence="14">
    <location>
        <begin position="404"/>
        <end position="506"/>
    </location>
</feature>
<evidence type="ECO:0000259" key="12">
    <source>
        <dbReference type="PROSITE" id="PS50001"/>
    </source>
</evidence>
<dbReference type="Gene3D" id="1.10.418.10">
    <property type="entry name" value="Calponin-like domain"/>
    <property type="match status" value="1"/>
</dbReference>
<dbReference type="PROSITE" id="PS00479">
    <property type="entry name" value="ZF_DAG_PE_1"/>
    <property type="match status" value="1"/>
</dbReference>
<feature type="domain" description="Phorbol-ester/DAG-type" evidence="17">
    <location>
        <begin position="517"/>
        <end position="566"/>
    </location>
</feature>
<evidence type="ECO:0000256" key="5">
    <source>
        <dbReference type="ARBA" id="ARBA00022737"/>
    </source>
</evidence>
<organism evidence="18 19">
    <name type="scientific">Gasterosteus aculeatus aculeatus</name>
    <name type="common">three-spined stickleback</name>
    <dbReference type="NCBI Taxonomy" id="481459"/>
    <lineage>
        <taxon>Eukaryota</taxon>
        <taxon>Metazoa</taxon>
        <taxon>Chordata</taxon>
        <taxon>Craniata</taxon>
        <taxon>Vertebrata</taxon>
        <taxon>Euteleostomi</taxon>
        <taxon>Actinopterygii</taxon>
        <taxon>Neopterygii</taxon>
        <taxon>Teleostei</taxon>
        <taxon>Neoteleostei</taxon>
        <taxon>Acanthomorphata</taxon>
        <taxon>Eupercaria</taxon>
        <taxon>Perciformes</taxon>
        <taxon>Cottioidei</taxon>
        <taxon>Gasterosteales</taxon>
        <taxon>Gasterosteidae</taxon>
        <taxon>Gasterosteus</taxon>
    </lineage>
</organism>
<feature type="domain" description="SH2" evidence="12">
    <location>
        <begin position="653"/>
        <end position="747"/>
    </location>
</feature>
<dbReference type="CDD" id="cd01223">
    <property type="entry name" value="PH_Vav"/>
    <property type="match status" value="1"/>
</dbReference>
<protein>
    <submittedName>
        <fullName evidence="18">Vav guanine nucleotide exchange factor 2</fullName>
    </submittedName>
</protein>
<evidence type="ECO:0000256" key="8">
    <source>
        <dbReference type="ARBA" id="ARBA00022999"/>
    </source>
</evidence>
<keyword evidence="1 11" id="KW-0728">SH3 domain</keyword>
<dbReference type="PRINTS" id="PR00401">
    <property type="entry name" value="SH2DOMAIN"/>
</dbReference>
<feature type="domain" description="SH3" evidence="13">
    <location>
        <begin position="578"/>
        <end position="644"/>
    </location>
</feature>